<dbReference type="PANTHER" id="PTHR11579">
    <property type="entry name" value="PROTEIN-L-ISOASPARTATE O-METHYLTRANSFERASE"/>
    <property type="match status" value="1"/>
</dbReference>
<dbReference type="AlphaFoldDB" id="Q0F2U2"/>
<dbReference type="GO" id="GO:0032259">
    <property type="term" value="P:methylation"/>
    <property type="evidence" value="ECO:0007669"/>
    <property type="project" value="UniProtKB-KW"/>
</dbReference>
<comment type="similarity">
    <text evidence="1">Belongs to the methyltransferase superfamily. L-isoaspartyl/D-aspartyl protein methyltransferase family.</text>
</comment>
<dbReference type="Pfam" id="PF01135">
    <property type="entry name" value="PCMT"/>
    <property type="match status" value="1"/>
</dbReference>
<dbReference type="PANTHER" id="PTHR11579:SF18">
    <property type="entry name" value="PROTEIN-L-ISOASPARTATE O-METHYLTRANSFERASE"/>
    <property type="match status" value="1"/>
</dbReference>
<dbReference type="GO" id="GO:0004719">
    <property type="term" value="F:protein-L-isoaspartate (D-aspartate) O-methyltransferase activity"/>
    <property type="evidence" value="ECO:0007669"/>
    <property type="project" value="InterPro"/>
</dbReference>
<dbReference type="RefSeq" id="WP_009851343.1">
    <property type="nucleotide sequence ID" value="NZ_DS022295.1"/>
</dbReference>
<organism evidence="4 5">
    <name type="scientific">Mariprofundus ferrooxydans PV-1</name>
    <dbReference type="NCBI Taxonomy" id="314345"/>
    <lineage>
        <taxon>Bacteria</taxon>
        <taxon>Pseudomonadati</taxon>
        <taxon>Pseudomonadota</taxon>
        <taxon>Candidatius Mariprofundia</taxon>
        <taxon>Mariprofundales</taxon>
        <taxon>Mariprofundaceae</taxon>
        <taxon>Mariprofundus</taxon>
    </lineage>
</organism>
<dbReference type="eggNOG" id="COG2518">
    <property type="taxonomic scope" value="Bacteria"/>
</dbReference>
<keyword evidence="4" id="KW-0489">Methyltransferase</keyword>
<dbReference type="STRING" id="314344.AL013_04615"/>
<sequence length="225" mass="24665">MTVTDFQFARKNMVDQQIRCCKVLDASTLDLVESMPRENFVPEHVKSLAYMEGHVPLPCNQEMLSPLQEATIISHLALTGSERVLEIGTGTGFLTTMLAMQSGEVVSCEIHEPLAESARGHLQQHGITNAQVVTINAMDPAAVAACPEMQQPFDVIVLAAALREIPAHIEAMLTNGGKLIAFVGQNPVVSLILKTKNGQTWQQIGLFETLLLDMEGLPEKRQFIF</sequence>
<evidence type="ECO:0000256" key="2">
    <source>
        <dbReference type="ARBA" id="ARBA00013346"/>
    </source>
</evidence>
<gene>
    <name evidence="4" type="ORF">SPV1_05243</name>
</gene>
<evidence type="ECO:0000256" key="1">
    <source>
        <dbReference type="ARBA" id="ARBA00005369"/>
    </source>
</evidence>
<dbReference type="HOGENOM" id="CLU_055432_2_1_0"/>
<comment type="caution">
    <text evidence="4">The sequence shown here is derived from an EMBL/GenBank/DDBJ whole genome shotgun (WGS) entry which is preliminary data.</text>
</comment>
<accession>Q0F2U2</accession>
<proteinExistence type="inferred from homology"/>
<reference evidence="4 5" key="1">
    <citation type="submission" date="2006-09" db="EMBL/GenBank/DDBJ databases">
        <authorList>
            <person name="Emerson D."/>
            <person name="Ferriera S."/>
            <person name="Johnson J."/>
            <person name="Kravitz S."/>
            <person name="Halpern A."/>
            <person name="Remington K."/>
            <person name="Beeson K."/>
            <person name="Tran B."/>
            <person name="Rogers Y.-H."/>
            <person name="Friedman R."/>
            <person name="Venter J.C."/>
        </authorList>
    </citation>
    <scope>NUCLEOTIDE SEQUENCE [LARGE SCALE GENOMIC DNA]</scope>
    <source>
        <strain evidence="4 5">PV-1</strain>
    </source>
</reference>
<dbReference type="SUPFAM" id="SSF53335">
    <property type="entry name" value="S-adenosyl-L-methionine-dependent methyltransferases"/>
    <property type="match status" value="1"/>
</dbReference>
<dbReference type="Gene3D" id="3.40.50.150">
    <property type="entry name" value="Vaccinia Virus protein VP39"/>
    <property type="match status" value="1"/>
</dbReference>
<name>Q0F2U2_9PROT</name>
<evidence type="ECO:0000313" key="5">
    <source>
        <dbReference type="Proteomes" id="UP000005297"/>
    </source>
</evidence>
<dbReference type="CDD" id="cd02440">
    <property type="entry name" value="AdoMet_MTases"/>
    <property type="match status" value="1"/>
</dbReference>
<keyword evidence="4" id="KW-0808">Transferase</keyword>
<keyword evidence="5" id="KW-1185">Reference proteome</keyword>
<evidence type="ECO:0000256" key="3">
    <source>
        <dbReference type="ARBA" id="ARBA00030757"/>
    </source>
</evidence>
<dbReference type="GO" id="GO:0005737">
    <property type="term" value="C:cytoplasm"/>
    <property type="evidence" value="ECO:0007669"/>
    <property type="project" value="TreeGrafter"/>
</dbReference>
<dbReference type="InParanoid" id="Q0F2U2"/>
<dbReference type="InterPro" id="IPR029063">
    <property type="entry name" value="SAM-dependent_MTases_sf"/>
</dbReference>
<evidence type="ECO:0000313" key="4">
    <source>
        <dbReference type="EMBL" id="EAU56199.1"/>
    </source>
</evidence>
<dbReference type="Proteomes" id="UP000005297">
    <property type="component" value="Unassembled WGS sequence"/>
</dbReference>
<dbReference type="InterPro" id="IPR000682">
    <property type="entry name" value="PCMT"/>
</dbReference>
<protein>
    <recommendedName>
        <fullName evidence="2">Protein-L-isoaspartate O-methyltransferase</fullName>
    </recommendedName>
    <alternativeName>
        <fullName evidence="3">Protein L-isoaspartyl methyltransferase</fullName>
    </alternativeName>
</protein>
<dbReference type="OrthoDB" id="9810066at2"/>
<dbReference type="EMBL" id="AATS01000001">
    <property type="protein sequence ID" value="EAU56199.1"/>
    <property type="molecule type" value="Genomic_DNA"/>
</dbReference>